<dbReference type="CDD" id="cd09176">
    <property type="entry name" value="PLDc_unchar6"/>
    <property type="match status" value="1"/>
</dbReference>
<dbReference type="Proteomes" id="UP000449710">
    <property type="component" value="Unassembled WGS sequence"/>
</dbReference>
<evidence type="ECO:0008006" key="3">
    <source>
        <dbReference type="Google" id="ProtNLM"/>
    </source>
</evidence>
<evidence type="ECO:0000313" key="1">
    <source>
        <dbReference type="EMBL" id="NBG88111.1"/>
    </source>
</evidence>
<dbReference type="InterPro" id="IPR059166">
    <property type="entry name" value="PLD-like_cat"/>
</dbReference>
<sequence length="592" mass="68800">MFKPTQNRMDYSKKLEPPAGYETTYAIGTTYSLDLDTLLGASIALGLSDSVDNELSKDPLYVLEALRKISDKVLVFCEGGQIKAPNKSNALYALLEKMVFEVNLKNRGSFHPKFWFVKYEDDDQNAVYRLMVLSRNLTFDRSWDFAVALDGYYSEEEQTKNKALSDFLIYLRKSVKKATGNEQNRKLLRDVAKELEHVAFSIDNKFKDYSFHPIGIPNYSISNTGLFDRYHQLFVISPFLSKTTVDQFKDQALIRPDRTLITRRDELAALKPEHLEAYGVYALKEIIIDGEDAISEDSDEDAEKELYQKQDIHAKLYLKTKGANTDLFIGSLNASHQACVKNVEFLLKLETKRGRLKVEDLKNDIFGKEEKENPFERITTLPEIEEEEDKKEDLEKRIKDLMYLTVNGECIKEEDYYLLKLVFKDYKKTEEAIFIRPLLGNREEPLKEEVLFEGLKMNHLSMFFVVIIYGERETLKRVVKIHVEGIPEERDKAIVNRIIDNKERFLQYITFMLGEDYFLSFLENKTFNTNQLIFGMQNSVPAIYEKMLKTVATDPKKLDDIQRLMDMISDEKIIPQEFRELYGAFLKAVGKE</sequence>
<gene>
    <name evidence="1" type="ORF">ISALK_06315</name>
</gene>
<dbReference type="Gene3D" id="3.30.870.10">
    <property type="entry name" value="Endonuclease Chain A"/>
    <property type="match status" value="1"/>
</dbReference>
<keyword evidence="2" id="KW-1185">Reference proteome</keyword>
<dbReference type="RefSeq" id="WP_160720303.1">
    <property type="nucleotide sequence ID" value="NZ_SUMG01000006.1"/>
</dbReference>
<organism evidence="1 2">
    <name type="scientific">Isachenkonia alkalipeptolytica</name>
    <dbReference type="NCBI Taxonomy" id="2565777"/>
    <lineage>
        <taxon>Bacteria</taxon>
        <taxon>Bacillati</taxon>
        <taxon>Bacillota</taxon>
        <taxon>Clostridia</taxon>
        <taxon>Eubacteriales</taxon>
        <taxon>Clostridiaceae</taxon>
        <taxon>Isachenkonia</taxon>
    </lineage>
</organism>
<dbReference type="AlphaFoldDB" id="A0AA43XKN4"/>
<comment type="caution">
    <text evidence="1">The sequence shown here is derived from an EMBL/GenBank/DDBJ whole genome shotgun (WGS) entry which is preliminary data.</text>
</comment>
<name>A0AA43XKN4_9CLOT</name>
<proteinExistence type="predicted"/>
<dbReference type="EMBL" id="SUMG01000006">
    <property type="protein sequence ID" value="NBG88111.1"/>
    <property type="molecule type" value="Genomic_DNA"/>
</dbReference>
<accession>A0AA43XKN4</accession>
<protein>
    <recommendedName>
        <fullName evidence="3">PLD phosphodiesterase domain-containing protein</fullName>
    </recommendedName>
</protein>
<reference evidence="1 2" key="1">
    <citation type="submission" date="2019-04" db="EMBL/GenBank/DDBJ databases">
        <title>Isachenkonia alkalipeptolytica gen. nov. sp. nov. a new anaerobic, alkiliphilic organothrophic bacterium capable to reduce synthesized ferrihydrite isolated from a soda lake.</title>
        <authorList>
            <person name="Toshchakov S.V."/>
            <person name="Zavarzina D.G."/>
            <person name="Zhilina T.N."/>
            <person name="Kostrikina N.A."/>
            <person name="Kublanov I.V."/>
        </authorList>
    </citation>
    <scope>NUCLEOTIDE SEQUENCE [LARGE SCALE GENOMIC DNA]</scope>
    <source>
        <strain evidence="1 2">Z-1701</strain>
    </source>
</reference>
<evidence type="ECO:0000313" key="2">
    <source>
        <dbReference type="Proteomes" id="UP000449710"/>
    </source>
</evidence>